<dbReference type="RefSeq" id="WP_235324176.1">
    <property type="nucleotide sequence ID" value="NZ_JAFBIT010000003.1"/>
</dbReference>
<name>A0ABS9CQN7_9FIRM</name>
<comment type="caution">
    <text evidence="1">The sequence shown here is derived from an EMBL/GenBank/DDBJ whole genome shotgun (WGS) entry which is preliminary data.</text>
</comment>
<evidence type="ECO:0000313" key="1">
    <source>
        <dbReference type="EMBL" id="MCF2653157.1"/>
    </source>
</evidence>
<proteinExistence type="predicted"/>
<accession>A0ABS9CQN7</accession>
<organism evidence="1 2">
    <name type="scientific">Anaeromassilibacillus senegalensis</name>
    <dbReference type="NCBI Taxonomy" id="1673717"/>
    <lineage>
        <taxon>Bacteria</taxon>
        <taxon>Bacillati</taxon>
        <taxon>Bacillota</taxon>
        <taxon>Clostridia</taxon>
        <taxon>Eubacteriales</taxon>
        <taxon>Acutalibacteraceae</taxon>
        <taxon>Anaeromassilibacillus</taxon>
    </lineage>
</organism>
<gene>
    <name evidence="1" type="ORF">JQM67_11150</name>
</gene>
<dbReference type="Proteomes" id="UP001299220">
    <property type="component" value="Unassembled WGS sequence"/>
</dbReference>
<keyword evidence="2" id="KW-1185">Reference proteome</keyword>
<protein>
    <recommendedName>
        <fullName evidence="3">XRE family transcriptional regulator</fullName>
    </recommendedName>
</protein>
<dbReference type="EMBL" id="JAFBIT010000003">
    <property type="protein sequence ID" value="MCF2653157.1"/>
    <property type="molecule type" value="Genomic_DNA"/>
</dbReference>
<evidence type="ECO:0000313" key="2">
    <source>
        <dbReference type="Proteomes" id="UP001299220"/>
    </source>
</evidence>
<reference evidence="1 2" key="1">
    <citation type="submission" date="2020-12" db="EMBL/GenBank/DDBJ databases">
        <title>Whole genome sequences of gut porcine anaerobes.</title>
        <authorList>
            <person name="Kubasova T."/>
            <person name="Jahodarova E."/>
            <person name="Rychlik I."/>
        </authorList>
    </citation>
    <scope>NUCLEOTIDE SEQUENCE [LARGE SCALE GENOMIC DNA]</scope>
    <source>
        <strain evidence="1 2">An867</strain>
    </source>
</reference>
<evidence type="ECO:0008006" key="3">
    <source>
        <dbReference type="Google" id="ProtNLM"/>
    </source>
</evidence>
<sequence>MQEETALEGFRRLAFGDIRDAVRLLFCDEVNPRMLRNMNLFAVSEIRRPKGGGMEIRFFDRIEALRLLSELESAGGGASDVLRAIERGAEALGGRDGDAP</sequence>